<evidence type="ECO:0000256" key="6">
    <source>
        <dbReference type="ARBA" id="ARBA00022842"/>
    </source>
</evidence>
<dbReference type="NCBIfam" id="TIGR00239">
    <property type="entry name" value="2oxo_dh_E1"/>
    <property type="match status" value="1"/>
</dbReference>
<dbReference type="SUPFAM" id="SSF52518">
    <property type="entry name" value="Thiamin diphosphate-binding fold (THDP-binding)"/>
    <property type="match status" value="2"/>
</dbReference>
<keyword evidence="7" id="KW-0560">Oxidoreductase</keyword>
<dbReference type="EC" id="4.1.1.71" evidence="14"/>
<dbReference type="InterPro" id="IPR011603">
    <property type="entry name" value="2oxoglutarate_DH_E1"/>
</dbReference>
<dbReference type="InterPro" id="IPR005475">
    <property type="entry name" value="Transketolase-like_Pyr-bd"/>
</dbReference>
<evidence type="ECO:0000256" key="2">
    <source>
        <dbReference type="ARBA" id="ARBA00001964"/>
    </source>
</evidence>
<evidence type="ECO:0000256" key="12">
    <source>
        <dbReference type="SAM" id="MobiDB-lite"/>
    </source>
</evidence>
<feature type="compositionally biased region" description="Low complexity" evidence="12">
    <location>
        <begin position="114"/>
        <end position="137"/>
    </location>
</feature>
<keyword evidence="5" id="KW-0479">Metal-binding</keyword>
<keyword evidence="4" id="KW-0816">Tricarboxylic acid cycle</keyword>
<sequence>MSQQTHDQDLSGSDPEFGPNQWLVDDLHRQWAEDPSSVDPSWAEFFRGRAAQEPRPDDATPGPDPAPQSPEPVDQGGTTARDERPADTAPPAPAADVPSAPAERAEARQTNPDAAPSTIAASAPAAPSAPAAEASAAGRTTAEKPSASTSRSTTSTSAPTPRTSAPAATPSKDHTAPMTASDSPAPTVSSTSDRPMRSRAPQEAPPRPDPIEPEVVKLRGPAAAVVRNMDESLSVPTATSVRDVPVKLLFDNRTVINNQLKRARQGKVSFTHLIGYAMIEAITEMPDMNNGFDVDDKGKPVMLRRADINFGLAIDMPRPDGSRSLVVPSIKGAQHLDFRGFWKAYEDVVRRARGNKLTMDDFTGTTVSLTNPGGIGTVHSIPRLMKGQGTIVGVGAMTYPAPFQGASAETLADLAISKVMTLTSTYDHRIIQGAASGEFLKIVADKLLGQDGFYDRVFESLRIPYEPVRWVPDNPLHDSPEEKFAHVVDLIHSFRVRGHLMADIDPLRYRQRTHPDLDVQTYGLTLWDLDRTFPTRGLGGTSTMTLRDILGVLRDAYCRTVGVEYMHITDPEERQWLQDQFETPRPPMSKEILTRIMDRLNAAEAFETFLQTKFVGQKRFSLEGGESLIPLLDSLLHDAAHHDIDEVTIGMAHRGRLSVLSNLAGKSYGQIFQEFEGTSSSLGSGDVKYHLGTEGTYTSRDGVTTKVYLAANPSHLEAVNPVLEGITRAKQDRLNRAGSEFPVLPILIHGDAAMAGQGVVTETLNLSELRGYRTGGTVHVVINNQIGFTTEPSSSRSSYYSTDVAKATQLPIFHVNGDDAEACVRVAEIAFQYRQKFRRDVVIDMVCYRRRGHNEGDDPSMTQPLMYSLIEEKPSVRKLFTQALIERGDLTEDETADVVRNFQHHLDEAFSASRSESGSSSKNSVAGLDLPAAQRKHHASEPVDTAVDASVLERIGDAHVAMPDSFTVHPKLEPLIRKRQKMAHEGGIDWAFAELLGFGSLLMEGTRVRLAGQDSRRGTFTQRHSVLIDHRDQDTWTPLLHLSDDQARFNVYDSSLSEFAALGFEYGYSVESPDSLVLWEAQFGDFVDGAQTIIDEFISSSEQKWGQNSAVVLLLPHGYDGQGPDHSSARIERFLQLCAENNMRVANPSSPANYFHLLRRQAKSEPRRPLIVFTPKSMLRNKAAVSPVEEFTSGGFRAVIPDTQADPASVTKVLLTSGKLHWDLAAHRASEDIQDTALVRVEQLYPLPAEELTQALSAYPDAELRWVQEEPSNQGAWGFMAVNFTEQVGRPIRHVARPASASPAAGSARVHKAEQADIVERAFAN</sequence>
<dbReference type="GO" id="GO:0008683">
    <property type="term" value="F:2-oxoglutarate decarboxylase activity"/>
    <property type="evidence" value="ECO:0007669"/>
    <property type="project" value="UniProtKB-EC"/>
</dbReference>
<comment type="catalytic activity">
    <reaction evidence="11">
        <text>N(6)-[(R)-dihydrolipoyl]-L-lysyl-[protein] + succinyl-CoA = N(6)-[(R)-S(8)-succinyldihydrolipoyl]-L-lysyl-[protein] + CoA</text>
        <dbReference type="Rhea" id="RHEA:15213"/>
        <dbReference type="Rhea" id="RHEA-COMP:10475"/>
        <dbReference type="Rhea" id="RHEA-COMP:20092"/>
        <dbReference type="ChEBI" id="CHEBI:57287"/>
        <dbReference type="ChEBI" id="CHEBI:57292"/>
        <dbReference type="ChEBI" id="CHEBI:83100"/>
        <dbReference type="ChEBI" id="CHEBI:83120"/>
        <dbReference type="EC" id="2.3.1.61"/>
    </reaction>
</comment>
<dbReference type="InterPro" id="IPR029061">
    <property type="entry name" value="THDP-binding"/>
</dbReference>
<dbReference type="Proteomes" id="UP001164305">
    <property type="component" value="Chromosome"/>
</dbReference>
<comment type="cofactor">
    <cofactor evidence="2">
        <name>thiamine diphosphate</name>
        <dbReference type="ChEBI" id="CHEBI:58937"/>
    </cofactor>
</comment>
<feature type="region of interest" description="Disordered" evidence="12">
    <location>
        <begin position="1"/>
        <end position="214"/>
    </location>
</feature>
<dbReference type="RefSeq" id="WP_263593160.1">
    <property type="nucleotide sequence ID" value="NZ_CP107020.1"/>
</dbReference>
<evidence type="ECO:0000256" key="8">
    <source>
        <dbReference type="ARBA" id="ARBA00023052"/>
    </source>
</evidence>
<dbReference type="SMART" id="SM00861">
    <property type="entry name" value="Transket_pyr"/>
    <property type="match status" value="1"/>
</dbReference>
<keyword evidence="14" id="KW-0456">Lyase</keyword>
<evidence type="ECO:0000313" key="14">
    <source>
        <dbReference type="EMBL" id="UYG15947.1"/>
    </source>
</evidence>
<dbReference type="Pfam" id="PF00198">
    <property type="entry name" value="2-oxoacid_dh"/>
    <property type="match status" value="1"/>
</dbReference>
<dbReference type="InterPro" id="IPR032106">
    <property type="entry name" value="2-oxogl_dehyd_N"/>
</dbReference>
<comment type="cofactor">
    <cofactor evidence="1">
        <name>Mg(2+)</name>
        <dbReference type="ChEBI" id="CHEBI:18420"/>
    </cofactor>
</comment>
<name>A0ABY6FYK8_9MICO</name>
<dbReference type="Pfam" id="PF16078">
    <property type="entry name" value="2-oxogl_dehyd_N"/>
    <property type="match status" value="1"/>
</dbReference>
<proteinExistence type="predicted"/>
<keyword evidence="15" id="KW-1185">Reference proteome</keyword>
<dbReference type="InterPro" id="IPR001078">
    <property type="entry name" value="2-oxoacid_DH_actylTfrase"/>
</dbReference>
<dbReference type="PANTHER" id="PTHR23152:SF4">
    <property type="entry name" value="2-OXOADIPATE DEHYDROGENASE COMPLEX COMPONENT E1"/>
    <property type="match status" value="1"/>
</dbReference>
<reference evidence="14" key="1">
    <citation type="submission" date="2022-10" db="EMBL/GenBank/DDBJ databases">
        <title>Whole-Genome Sequencing of Brachybacterium huguangmaarense BRM-3, Isolated from Betula schmidtii.</title>
        <authorList>
            <person name="Haam D."/>
        </authorList>
    </citation>
    <scope>NUCLEOTIDE SEQUENCE</scope>
    <source>
        <strain evidence="14">BRM-3</strain>
    </source>
</reference>
<feature type="compositionally biased region" description="Polar residues" evidence="12">
    <location>
        <begin position="178"/>
        <end position="193"/>
    </location>
</feature>
<evidence type="ECO:0000256" key="5">
    <source>
        <dbReference type="ARBA" id="ARBA00022723"/>
    </source>
</evidence>
<dbReference type="NCBIfam" id="NF006914">
    <property type="entry name" value="PRK09404.1"/>
    <property type="match status" value="1"/>
</dbReference>
<dbReference type="Gene3D" id="3.40.50.970">
    <property type="match status" value="1"/>
</dbReference>
<evidence type="ECO:0000256" key="3">
    <source>
        <dbReference type="ARBA" id="ARBA00004813"/>
    </source>
</evidence>
<evidence type="ECO:0000259" key="13">
    <source>
        <dbReference type="SMART" id="SM00861"/>
    </source>
</evidence>
<dbReference type="SUPFAM" id="SSF52777">
    <property type="entry name" value="CoA-dependent acyltransferases"/>
    <property type="match status" value="1"/>
</dbReference>
<evidence type="ECO:0000256" key="1">
    <source>
        <dbReference type="ARBA" id="ARBA00001946"/>
    </source>
</evidence>
<dbReference type="Pfam" id="PF02779">
    <property type="entry name" value="Transket_pyr"/>
    <property type="match status" value="1"/>
</dbReference>
<dbReference type="Gene3D" id="3.30.559.10">
    <property type="entry name" value="Chloramphenicol acetyltransferase-like domain"/>
    <property type="match status" value="1"/>
</dbReference>
<comment type="pathway">
    <text evidence="3">Carbohydrate metabolism; tricarboxylic acid cycle; succinyl-CoA from 2-oxoglutarate (dehydrogenase route): step 1/1.</text>
</comment>
<comment type="catalytic activity">
    <reaction evidence="10">
        <text>N(6)-[(R)-lipoyl]-L-lysyl-[protein] + 2-oxoglutarate + H(+) = N(6)-[(R)-S(8)-succinyldihydrolipoyl]-L-lysyl-[protein] + CO2</text>
        <dbReference type="Rhea" id="RHEA:12188"/>
        <dbReference type="Rhea" id="RHEA-COMP:10474"/>
        <dbReference type="Rhea" id="RHEA-COMP:20092"/>
        <dbReference type="ChEBI" id="CHEBI:15378"/>
        <dbReference type="ChEBI" id="CHEBI:16526"/>
        <dbReference type="ChEBI" id="CHEBI:16810"/>
        <dbReference type="ChEBI" id="CHEBI:83099"/>
        <dbReference type="ChEBI" id="CHEBI:83120"/>
        <dbReference type="EC" id="1.2.4.2"/>
    </reaction>
</comment>
<evidence type="ECO:0000256" key="9">
    <source>
        <dbReference type="ARBA" id="ARBA00023268"/>
    </source>
</evidence>
<dbReference type="InterPro" id="IPR031717">
    <property type="entry name" value="ODO-1/KGD_C"/>
</dbReference>
<organism evidence="14 15">
    <name type="scientific">Brachybacterium huguangmaarense</name>
    <dbReference type="NCBI Taxonomy" id="1652028"/>
    <lineage>
        <taxon>Bacteria</taxon>
        <taxon>Bacillati</taxon>
        <taxon>Actinomycetota</taxon>
        <taxon>Actinomycetes</taxon>
        <taxon>Micrococcales</taxon>
        <taxon>Dermabacteraceae</taxon>
        <taxon>Brachybacterium</taxon>
    </lineage>
</organism>
<evidence type="ECO:0000256" key="11">
    <source>
        <dbReference type="ARBA" id="ARBA00052761"/>
    </source>
</evidence>
<gene>
    <name evidence="14" type="ORF">BRM3_09905</name>
</gene>
<dbReference type="PANTHER" id="PTHR23152">
    <property type="entry name" value="2-OXOGLUTARATE DEHYDROGENASE"/>
    <property type="match status" value="1"/>
</dbReference>
<keyword evidence="6" id="KW-0460">Magnesium</keyword>
<dbReference type="Pfam" id="PF16870">
    <property type="entry name" value="OxoGdeHyase_C"/>
    <property type="match status" value="1"/>
</dbReference>
<accession>A0ABY6FYK8</accession>
<feature type="compositionally biased region" description="Low complexity" evidence="12">
    <location>
        <begin position="145"/>
        <end position="170"/>
    </location>
</feature>
<dbReference type="Gene3D" id="3.40.50.11610">
    <property type="entry name" value="Multifunctional 2-oxoglutarate metabolism enzyme, C-terminal domain"/>
    <property type="match status" value="1"/>
</dbReference>
<dbReference type="Gene3D" id="3.40.50.12470">
    <property type="match status" value="1"/>
</dbReference>
<evidence type="ECO:0000313" key="15">
    <source>
        <dbReference type="Proteomes" id="UP001164305"/>
    </source>
</evidence>
<evidence type="ECO:0000256" key="7">
    <source>
        <dbReference type="ARBA" id="ARBA00023002"/>
    </source>
</evidence>
<feature type="compositionally biased region" description="Basic and acidic residues" evidence="12">
    <location>
        <begin position="46"/>
        <end position="58"/>
    </location>
</feature>
<dbReference type="CDD" id="cd02016">
    <property type="entry name" value="TPP_E1_OGDC_like"/>
    <property type="match status" value="1"/>
</dbReference>
<dbReference type="InterPro" id="IPR042179">
    <property type="entry name" value="KGD_C_sf"/>
</dbReference>
<dbReference type="EMBL" id="CP107020">
    <property type="protein sequence ID" value="UYG15947.1"/>
    <property type="molecule type" value="Genomic_DNA"/>
</dbReference>
<evidence type="ECO:0000256" key="4">
    <source>
        <dbReference type="ARBA" id="ARBA00022532"/>
    </source>
</evidence>
<evidence type="ECO:0000256" key="10">
    <source>
        <dbReference type="ARBA" id="ARBA00051911"/>
    </source>
</evidence>
<dbReference type="InterPro" id="IPR023213">
    <property type="entry name" value="CAT-like_dom_sf"/>
</dbReference>
<feature type="domain" description="Transketolase-like pyrimidine-binding" evidence="13">
    <location>
        <begin position="988"/>
        <end position="1181"/>
    </location>
</feature>
<keyword evidence="8" id="KW-0786">Thiamine pyrophosphate</keyword>
<keyword evidence="9" id="KW-0511">Multifunctional enzyme</keyword>
<dbReference type="NCBIfam" id="NF008907">
    <property type="entry name" value="PRK12270.1"/>
    <property type="match status" value="1"/>
</dbReference>
<dbReference type="InterPro" id="IPR001017">
    <property type="entry name" value="DH_E1"/>
</dbReference>
<dbReference type="Pfam" id="PF00676">
    <property type="entry name" value="E1_dh"/>
    <property type="match status" value="1"/>
</dbReference>
<dbReference type="Gene3D" id="1.10.287.1150">
    <property type="entry name" value="TPP helical domain"/>
    <property type="match status" value="1"/>
</dbReference>
<protein>
    <submittedName>
        <fullName evidence="14">Multifunctional oxoglutarate decarboxylase/oxoglutarate dehydrogenase thiamine pyrophosphate-binding subunit/dihydrolipoyllysine-residue succinyltransferase subunit</fullName>
        <ecNumber evidence="14">4.1.1.71</ecNumber>
    </submittedName>
</protein>